<evidence type="ECO:0000313" key="2">
    <source>
        <dbReference type="Proteomes" id="UP000309174"/>
    </source>
</evidence>
<gene>
    <name evidence="1" type="ORF">ETD83_37325</name>
</gene>
<dbReference type="RefSeq" id="WP_138649919.1">
    <property type="nucleotide sequence ID" value="NZ_VCKW01000339.1"/>
</dbReference>
<dbReference type="GO" id="GO:0003677">
    <property type="term" value="F:DNA binding"/>
    <property type="evidence" value="ECO:0007669"/>
    <property type="project" value="InterPro"/>
</dbReference>
<dbReference type="Gene3D" id="1.10.260.40">
    <property type="entry name" value="lambda repressor-like DNA-binding domains"/>
    <property type="match status" value="1"/>
</dbReference>
<sequence>MDGAGTLDQIRRLRDRMAGQGATTSQIAATLIAEHDLNPRVAFRHALGLTQAQVADRYNRRWPSMVPKSRKEVSYWECWPGPGNTSSSSSARAPSYEHLCRLAQLYGCWVDDLLFGPRRDHGPAATTIPYQAITDILSNLTASDYAEGPGEDDSVAVTLRAPIGEGSIMVRLSRRQFTELMTASGLAALLPSSVLAEAAAGATSDVASWRQTLAAHQTGHHLLAPHAHITALTTTLADISTARDDAGTELRRQLLQVQAEYAEHIGWLYRECGDLAACGRWAERASKWAQQTGDGALATYMTLRRSTIALHQGDHTRAAQLAHSAHRTDQTGHSIPPALQGIAHLYQARAQAATGTIADRQLDRADELLAAPRQPDDPAFLRFYTPAFGELQRATCYMAAGRPSRAVTILQARLTRLPGIGHRDRALHLARLGAAHAADRAPDAAAIAGLGALTETRRARSLHALTELDRLDSTLSRTWSKQPKVREFHRALQAAASDLERHRT</sequence>
<reference evidence="1 2" key="1">
    <citation type="submission" date="2019-05" db="EMBL/GenBank/DDBJ databases">
        <title>Draft genome sequence of Actinomadura sp. 14C53.</title>
        <authorList>
            <person name="Saricaoglu S."/>
            <person name="Isik K."/>
        </authorList>
    </citation>
    <scope>NUCLEOTIDE SEQUENCE [LARGE SCALE GENOMIC DNA]</scope>
    <source>
        <strain evidence="1 2">14C53</strain>
    </source>
</reference>
<dbReference type="Proteomes" id="UP000309174">
    <property type="component" value="Unassembled WGS sequence"/>
</dbReference>
<dbReference type="EMBL" id="VCKW01000339">
    <property type="protein sequence ID" value="TMQ90010.1"/>
    <property type="molecule type" value="Genomic_DNA"/>
</dbReference>
<accession>A0A5C4J187</accession>
<name>A0A5C4J187_9ACTN</name>
<proteinExistence type="predicted"/>
<keyword evidence="2" id="KW-1185">Reference proteome</keyword>
<evidence type="ECO:0008006" key="3">
    <source>
        <dbReference type="Google" id="ProtNLM"/>
    </source>
</evidence>
<dbReference type="InterPro" id="IPR010982">
    <property type="entry name" value="Lambda_DNA-bd_dom_sf"/>
</dbReference>
<protein>
    <recommendedName>
        <fullName evidence="3">XRE family transcriptional regulator</fullName>
    </recommendedName>
</protein>
<organism evidence="1 2">
    <name type="scientific">Actinomadura soli</name>
    <dbReference type="NCBI Taxonomy" id="2508997"/>
    <lineage>
        <taxon>Bacteria</taxon>
        <taxon>Bacillati</taxon>
        <taxon>Actinomycetota</taxon>
        <taxon>Actinomycetes</taxon>
        <taxon>Streptosporangiales</taxon>
        <taxon>Thermomonosporaceae</taxon>
        <taxon>Actinomadura</taxon>
    </lineage>
</organism>
<dbReference type="AlphaFoldDB" id="A0A5C4J187"/>
<comment type="caution">
    <text evidence="1">The sequence shown here is derived from an EMBL/GenBank/DDBJ whole genome shotgun (WGS) entry which is preliminary data.</text>
</comment>
<dbReference type="OrthoDB" id="5184419at2"/>
<evidence type="ECO:0000313" key="1">
    <source>
        <dbReference type="EMBL" id="TMQ90010.1"/>
    </source>
</evidence>